<proteinExistence type="predicted"/>
<sequence length="521" mass="53413">MARIVVIGAGMGALAAAARLAVAGHRVTVCERSGTHGGSAGVFRRDGFAFDTGPGLLNLPAVYRDLFIKTGKKTLEQSVGLREVDPAVLHLFADGTRVLLPNASRGGVGRALDGAFGAGAGEAWNEMVDRGRGVWESTRRPLLEEPLGPGAQAREALARDPYMPAPARGLAGRLGLVRAPRTLAEVASRELRRPGLVALLEEYALRYGTDPRRAPAGAVVLPYMEQTFGTWYVDGGMRALADAVRARCEERSVEFRLGAEVVRVLDGGGRAAGVELADGTRLEADAVVCGVPCGPLLPDGYAPDGDAPAPAEDATGPRLGRLTVLLALDGARPPGTVHRTIVHAADREAELAALEGGGPDAVCERPTVTVLRPDDPALCPGGGRSTAVLSVAVPAHGTTRGAVDWTADGLAESCADRVLAAVGAVDPELADRVLWHEVRTPADTERETGAPGGALRAPSLAGAGGAFLAPGNTGPLPGLYLVGGAAHPGGGLPHSGMSGALVAELVGRDRQAAAGRQGARQ</sequence>
<comment type="caution">
    <text evidence="2">The sequence shown here is derived from an EMBL/GenBank/DDBJ whole genome shotgun (WGS) entry which is preliminary data.</text>
</comment>
<dbReference type="Gene3D" id="3.50.50.60">
    <property type="entry name" value="FAD/NAD(P)-binding domain"/>
    <property type="match status" value="2"/>
</dbReference>
<dbReference type="PANTHER" id="PTHR43734">
    <property type="entry name" value="PHYTOENE DESATURASE"/>
    <property type="match status" value="1"/>
</dbReference>
<dbReference type="RefSeq" id="WP_344385277.1">
    <property type="nucleotide sequence ID" value="NZ_BAAATA010000036.1"/>
</dbReference>
<accession>A0ABP5ZYJ9</accession>
<evidence type="ECO:0000313" key="2">
    <source>
        <dbReference type="EMBL" id="GAA2504841.1"/>
    </source>
</evidence>
<dbReference type="EMBL" id="BAAATA010000036">
    <property type="protein sequence ID" value="GAA2504841.1"/>
    <property type="molecule type" value="Genomic_DNA"/>
</dbReference>
<evidence type="ECO:0000259" key="1">
    <source>
        <dbReference type="Pfam" id="PF01593"/>
    </source>
</evidence>
<keyword evidence="3" id="KW-1185">Reference proteome</keyword>
<protein>
    <submittedName>
        <fullName evidence="2">NAD(P)/FAD-dependent oxidoreductase</fullName>
    </submittedName>
</protein>
<dbReference type="PANTHER" id="PTHR43734:SF1">
    <property type="entry name" value="PHYTOENE DESATURASE"/>
    <property type="match status" value="1"/>
</dbReference>
<dbReference type="Proteomes" id="UP001501358">
    <property type="component" value="Unassembled WGS sequence"/>
</dbReference>
<gene>
    <name evidence="2" type="ORF">GCM10010406_46890</name>
</gene>
<dbReference type="InterPro" id="IPR002937">
    <property type="entry name" value="Amino_oxidase"/>
</dbReference>
<dbReference type="InterPro" id="IPR036188">
    <property type="entry name" value="FAD/NAD-bd_sf"/>
</dbReference>
<name>A0ABP5ZYJ9_9ACTN</name>
<dbReference type="Pfam" id="PF01593">
    <property type="entry name" value="Amino_oxidase"/>
    <property type="match status" value="1"/>
</dbReference>
<dbReference type="SUPFAM" id="SSF51905">
    <property type="entry name" value="FAD/NAD(P)-binding domain"/>
    <property type="match status" value="1"/>
</dbReference>
<feature type="domain" description="Amine oxidase" evidence="1">
    <location>
        <begin position="14"/>
        <end position="505"/>
    </location>
</feature>
<reference evidence="3" key="1">
    <citation type="journal article" date="2019" name="Int. J. Syst. Evol. Microbiol.">
        <title>The Global Catalogue of Microorganisms (GCM) 10K type strain sequencing project: providing services to taxonomists for standard genome sequencing and annotation.</title>
        <authorList>
            <consortium name="The Broad Institute Genomics Platform"/>
            <consortium name="The Broad Institute Genome Sequencing Center for Infectious Disease"/>
            <person name="Wu L."/>
            <person name="Ma J."/>
        </authorList>
    </citation>
    <scope>NUCLEOTIDE SEQUENCE [LARGE SCALE GENOMIC DNA]</scope>
    <source>
        <strain evidence="3">JCM 6307</strain>
    </source>
</reference>
<evidence type="ECO:0000313" key="3">
    <source>
        <dbReference type="Proteomes" id="UP001501358"/>
    </source>
</evidence>
<organism evidence="2 3">
    <name type="scientific">Streptomyces thermolineatus</name>
    <dbReference type="NCBI Taxonomy" id="44033"/>
    <lineage>
        <taxon>Bacteria</taxon>
        <taxon>Bacillati</taxon>
        <taxon>Actinomycetota</taxon>
        <taxon>Actinomycetes</taxon>
        <taxon>Kitasatosporales</taxon>
        <taxon>Streptomycetaceae</taxon>
        <taxon>Streptomyces</taxon>
    </lineage>
</organism>